<reference evidence="2" key="2">
    <citation type="journal article" date="2019" name="IMA Fungus">
        <title>Genome sequencing and comparison of five Tilletia species to identify candidate genes for the detection of regulated species infecting wheat.</title>
        <authorList>
            <person name="Nguyen H.D.T."/>
            <person name="Sultana T."/>
            <person name="Kesanakurti P."/>
            <person name="Hambleton S."/>
        </authorList>
    </citation>
    <scope>NUCLEOTIDE SEQUENCE</scope>
    <source>
        <strain evidence="2">DAOMC 236416</strain>
    </source>
</reference>
<name>A0A8T8S907_9BASI</name>
<feature type="region of interest" description="Disordered" evidence="1">
    <location>
        <begin position="1"/>
        <end position="47"/>
    </location>
</feature>
<sequence length="166" mass="17647">MPSSPSSFIPSSTPNSALTPPTVPRPNPSHQVQGKPSPSSAVKTYGGYLGTSNLRSSPCGPELNFVKAEATPVGFRESDQEGNLHWAGPFETPFGPGKMVVKGRHVLPISFPTLCSSPSPTGEYSFESSFLALTHLSSTPRLSSMARVRATSSERTRTAVGARFRL</sequence>
<evidence type="ECO:0000313" key="2">
    <source>
        <dbReference type="EMBL" id="KAE8235344.1"/>
    </source>
</evidence>
<feature type="compositionally biased region" description="Low complexity" evidence="1">
    <location>
        <begin position="1"/>
        <end position="16"/>
    </location>
</feature>
<dbReference type="EMBL" id="LWDF02002827">
    <property type="protein sequence ID" value="KAE8235344.1"/>
    <property type="molecule type" value="Genomic_DNA"/>
</dbReference>
<keyword evidence="3" id="KW-1185">Reference proteome</keyword>
<comment type="caution">
    <text evidence="2">The sequence shown here is derived from an EMBL/GenBank/DDBJ whole genome shotgun (WGS) entry which is preliminary data.</text>
</comment>
<gene>
    <name evidence="2" type="ORF">A4X13_0g9527</name>
</gene>
<organism evidence="2 3">
    <name type="scientific">Tilletia indica</name>
    <dbReference type="NCBI Taxonomy" id="43049"/>
    <lineage>
        <taxon>Eukaryota</taxon>
        <taxon>Fungi</taxon>
        <taxon>Dikarya</taxon>
        <taxon>Basidiomycota</taxon>
        <taxon>Ustilaginomycotina</taxon>
        <taxon>Exobasidiomycetes</taxon>
        <taxon>Tilletiales</taxon>
        <taxon>Tilletiaceae</taxon>
        <taxon>Tilletia</taxon>
    </lineage>
</organism>
<accession>A0A8T8S907</accession>
<evidence type="ECO:0000256" key="1">
    <source>
        <dbReference type="SAM" id="MobiDB-lite"/>
    </source>
</evidence>
<protein>
    <submittedName>
        <fullName evidence="2">Uncharacterized protein</fullName>
    </submittedName>
</protein>
<dbReference type="Proteomes" id="UP000077521">
    <property type="component" value="Unassembled WGS sequence"/>
</dbReference>
<feature type="compositionally biased region" description="Polar residues" evidence="1">
    <location>
        <begin position="28"/>
        <end position="42"/>
    </location>
</feature>
<proteinExistence type="predicted"/>
<dbReference type="AlphaFoldDB" id="A0A8T8S907"/>
<reference evidence="2" key="1">
    <citation type="submission" date="2016-04" db="EMBL/GenBank/DDBJ databases">
        <authorList>
            <person name="Nguyen H.D."/>
            <person name="Samba Siva P."/>
            <person name="Cullis J."/>
            <person name="Levesque C.A."/>
            <person name="Hambleton S."/>
        </authorList>
    </citation>
    <scope>NUCLEOTIDE SEQUENCE</scope>
    <source>
        <strain evidence="2">DAOMC 236416</strain>
    </source>
</reference>
<evidence type="ECO:0000313" key="3">
    <source>
        <dbReference type="Proteomes" id="UP000077521"/>
    </source>
</evidence>